<evidence type="ECO:0000313" key="2">
    <source>
        <dbReference type="EMBL" id="MPN18871.1"/>
    </source>
</evidence>
<dbReference type="AlphaFoldDB" id="A0A645FWF0"/>
<gene>
    <name evidence="2" type="ORF">SDC9_166236</name>
</gene>
<feature type="region of interest" description="Disordered" evidence="1">
    <location>
        <begin position="163"/>
        <end position="203"/>
    </location>
</feature>
<proteinExistence type="predicted"/>
<sequence>MSQGEQIDRSGLGFCREQIIEQVHGVLPGQGGGVGGHGDALIELQRAVKGHLTGGVDAGKVAVIIAQQPQGHGNAFGQGDGVARAEGAVQIAGNQTALHRRLHIGGGPVGVGHVGIGRDQGLPAGAVLPCGHGQHHFGELRPGDGPGEHQVACAVSHHDIQGGQGGGGILLRGGRRQRTGKRSGEKRGGQQGRNQSLFHDTAPLQLISRTAGRLWG</sequence>
<organism evidence="2">
    <name type="scientific">bioreactor metagenome</name>
    <dbReference type="NCBI Taxonomy" id="1076179"/>
    <lineage>
        <taxon>unclassified sequences</taxon>
        <taxon>metagenomes</taxon>
        <taxon>ecological metagenomes</taxon>
    </lineage>
</organism>
<accession>A0A645FWF0</accession>
<comment type="caution">
    <text evidence="2">The sequence shown here is derived from an EMBL/GenBank/DDBJ whole genome shotgun (WGS) entry which is preliminary data.</text>
</comment>
<protein>
    <submittedName>
        <fullName evidence="2">Uncharacterized protein</fullName>
    </submittedName>
</protein>
<evidence type="ECO:0000256" key="1">
    <source>
        <dbReference type="SAM" id="MobiDB-lite"/>
    </source>
</evidence>
<dbReference type="EMBL" id="VSSQ01066294">
    <property type="protein sequence ID" value="MPN18871.1"/>
    <property type="molecule type" value="Genomic_DNA"/>
</dbReference>
<reference evidence="2" key="1">
    <citation type="submission" date="2019-08" db="EMBL/GenBank/DDBJ databases">
        <authorList>
            <person name="Kucharzyk K."/>
            <person name="Murdoch R.W."/>
            <person name="Higgins S."/>
            <person name="Loffler F."/>
        </authorList>
    </citation>
    <scope>NUCLEOTIDE SEQUENCE</scope>
</reference>
<name>A0A645FWF0_9ZZZZ</name>